<feature type="domain" description="Major facilitator superfamily (MFS) profile" evidence="9">
    <location>
        <begin position="19"/>
        <end position="419"/>
    </location>
</feature>
<dbReference type="InterPro" id="IPR036259">
    <property type="entry name" value="MFS_trans_sf"/>
</dbReference>
<proteinExistence type="predicted"/>
<dbReference type="InterPro" id="IPR051084">
    <property type="entry name" value="H+-coupled_symporters"/>
</dbReference>
<evidence type="ECO:0000256" key="3">
    <source>
        <dbReference type="ARBA" id="ARBA00022475"/>
    </source>
</evidence>
<evidence type="ECO:0000256" key="7">
    <source>
        <dbReference type="ARBA" id="ARBA00023136"/>
    </source>
</evidence>
<dbReference type="FunFam" id="1.20.1250.20:FF:000001">
    <property type="entry name" value="Dicarboxylate MFS transporter"/>
    <property type="match status" value="1"/>
</dbReference>
<feature type="transmembrane region" description="Helical" evidence="8">
    <location>
        <begin position="235"/>
        <end position="256"/>
    </location>
</feature>
<dbReference type="Gene3D" id="1.20.1250.20">
    <property type="entry name" value="MFS general substrate transporter like domains"/>
    <property type="match status" value="1"/>
</dbReference>
<evidence type="ECO:0000256" key="4">
    <source>
        <dbReference type="ARBA" id="ARBA00022692"/>
    </source>
</evidence>
<organism evidence="10 11">
    <name type="scientific">Paraburkholderia sediminicola</name>
    <dbReference type="NCBI Taxonomy" id="458836"/>
    <lineage>
        <taxon>Bacteria</taxon>
        <taxon>Pseudomonadati</taxon>
        <taxon>Pseudomonadota</taxon>
        <taxon>Betaproteobacteria</taxon>
        <taxon>Burkholderiales</taxon>
        <taxon>Burkholderiaceae</taxon>
        <taxon>Paraburkholderia</taxon>
    </lineage>
</organism>
<accession>A0A6J5BRK9</accession>
<feature type="transmembrane region" description="Helical" evidence="8">
    <location>
        <begin position="394"/>
        <end position="415"/>
    </location>
</feature>
<dbReference type="EMBL" id="CADIKC010000006">
    <property type="protein sequence ID" value="CAB3715975.1"/>
    <property type="molecule type" value="Genomic_DNA"/>
</dbReference>
<feature type="transmembrane region" description="Helical" evidence="8">
    <location>
        <begin position="91"/>
        <end position="109"/>
    </location>
</feature>
<feature type="transmembrane region" description="Helical" evidence="8">
    <location>
        <begin position="327"/>
        <end position="352"/>
    </location>
</feature>
<feature type="transmembrane region" description="Helical" evidence="8">
    <location>
        <begin position="304"/>
        <end position="321"/>
    </location>
</feature>
<evidence type="ECO:0000256" key="6">
    <source>
        <dbReference type="ARBA" id="ARBA00022989"/>
    </source>
</evidence>
<evidence type="ECO:0000256" key="8">
    <source>
        <dbReference type="SAM" id="Phobius"/>
    </source>
</evidence>
<dbReference type="Proteomes" id="UP000494255">
    <property type="component" value="Unassembled WGS sequence"/>
</dbReference>
<name>A0A6J5BRK9_9BURK</name>
<dbReference type="GeneID" id="97043130"/>
<keyword evidence="3" id="KW-1003">Cell membrane</keyword>
<evidence type="ECO:0000313" key="11">
    <source>
        <dbReference type="Proteomes" id="UP000494255"/>
    </source>
</evidence>
<dbReference type="InterPro" id="IPR020846">
    <property type="entry name" value="MFS_dom"/>
</dbReference>
<feature type="transmembrane region" description="Helical" evidence="8">
    <location>
        <begin position="272"/>
        <end position="292"/>
    </location>
</feature>
<evidence type="ECO:0000256" key="5">
    <source>
        <dbReference type="ARBA" id="ARBA00022847"/>
    </source>
</evidence>
<dbReference type="PANTHER" id="PTHR43528">
    <property type="entry name" value="ALPHA-KETOGLUTARATE PERMEASE"/>
    <property type="match status" value="1"/>
</dbReference>
<gene>
    <name evidence="10" type="primary">proP_13</name>
    <name evidence="10" type="ORF">LMG24238_04518</name>
</gene>
<dbReference type="RefSeq" id="WP_175052416.1">
    <property type="nucleotide sequence ID" value="NZ_CADIKC010000006.1"/>
</dbReference>
<dbReference type="PROSITE" id="PS50850">
    <property type="entry name" value="MFS"/>
    <property type="match status" value="1"/>
</dbReference>
<keyword evidence="7 8" id="KW-0472">Membrane</keyword>
<dbReference type="SUPFAM" id="SSF103473">
    <property type="entry name" value="MFS general substrate transporter"/>
    <property type="match status" value="1"/>
</dbReference>
<evidence type="ECO:0000259" key="9">
    <source>
        <dbReference type="PROSITE" id="PS50850"/>
    </source>
</evidence>
<keyword evidence="5" id="KW-0769">Symport</keyword>
<feature type="transmembrane region" description="Helical" evidence="8">
    <location>
        <begin position="195"/>
        <end position="214"/>
    </location>
</feature>
<evidence type="ECO:0000256" key="1">
    <source>
        <dbReference type="ARBA" id="ARBA00004651"/>
    </source>
</evidence>
<evidence type="ECO:0000256" key="2">
    <source>
        <dbReference type="ARBA" id="ARBA00022448"/>
    </source>
</evidence>
<sequence length="424" mass="45629">MSTQPLTSSGTIAVSQTRIVVAAVIGNLLEFFDFTVYSFFALTIAKLFFPSQDPVVSTLLALSAFAIGFVARPVGGFVLGHYADKRGRRAALTLTIFLMAVGSAAIGLAPTYETIGIAAPALIIVARLVQGFAQGGEFGAATATLLETGSAKGRGFRASWQLASQGAAALLGSGMAALLTYHLTGPQLLDWGWRVPFLAGTLIMPVGVYLRRHIVDDEPVKTERSRFEPALVRKWFLTVFAIMGMTVATYVLMYYIPTYSIQYLKMPPKLSMLVSIGAACVSLLMCPIWGALSDRMGRRKPLTVFGRVVLIALLYPAFWLMNQFPTLPVVTGLIVLLMFFYTMGSAPAYALMPENFPKHVRAGYLASAYAVAVSVFGGTAQLVVAWLIKVTGNTMAPAWYMIACVIISLGAVMMLEETGGRDLA</sequence>
<dbReference type="GO" id="GO:0015293">
    <property type="term" value="F:symporter activity"/>
    <property type="evidence" value="ECO:0007669"/>
    <property type="project" value="UniProtKB-KW"/>
</dbReference>
<dbReference type="Pfam" id="PF07690">
    <property type="entry name" value="MFS_1"/>
    <property type="match status" value="1"/>
</dbReference>
<keyword evidence="11" id="KW-1185">Reference proteome</keyword>
<dbReference type="PANTHER" id="PTHR43528:SF3">
    <property type="entry name" value="CITRATE-PROTON SYMPORTER"/>
    <property type="match status" value="1"/>
</dbReference>
<feature type="transmembrane region" description="Helical" evidence="8">
    <location>
        <begin position="364"/>
        <end position="388"/>
    </location>
</feature>
<reference evidence="10 11" key="1">
    <citation type="submission" date="2020-04" db="EMBL/GenBank/DDBJ databases">
        <authorList>
            <person name="De Canck E."/>
        </authorList>
    </citation>
    <scope>NUCLEOTIDE SEQUENCE [LARGE SCALE GENOMIC DNA]</scope>
    <source>
        <strain evidence="10 11">LMG 24238</strain>
    </source>
</reference>
<dbReference type="InterPro" id="IPR011701">
    <property type="entry name" value="MFS"/>
</dbReference>
<dbReference type="AlphaFoldDB" id="A0A6J5BRK9"/>
<keyword evidence="6 8" id="KW-1133">Transmembrane helix</keyword>
<keyword evidence="2" id="KW-0813">Transport</keyword>
<dbReference type="GO" id="GO:0005886">
    <property type="term" value="C:plasma membrane"/>
    <property type="evidence" value="ECO:0007669"/>
    <property type="project" value="UniProtKB-SubCell"/>
</dbReference>
<evidence type="ECO:0000313" key="10">
    <source>
        <dbReference type="EMBL" id="CAB3715975.1"/>
    </source>
</evidence>
<protein>
    <submittedName>
        <fullName evidence="10">Proline/betaine transporter</fullName>
    </submittedName>
</protein>
<comment type="subcellular location">
    <subcellularLocation>
        <location evidence="1">Cell membrane</location>
        <topology evidence="1">Multi-pass membrane protein</topology>
    </subcellularLocation>
</comment>
<feature type="transmembrane region" description="Helical" evidence="8">
    <location>
        <begin position="20"/>
        <end position="49"/>
    </location>
</feature>
<keyword evidence="4 8" id="KW-0812">Transmembrane</keyword>
<feature type="transmembrane region" description="Helical" evidence="8">
    <location>
        <begin position="55"/>
        <end position="79"/>
    </location>
</feature>